<proteinExistence type="predicted"/>
<feature type="compositionally biased region" description="Basic and acidic residues" evidence="3">
    <location>
        <begin position="219"/>
        <end position="231"/>
    </location>
</feature>
<dbReference type="Proteomes" id="UP000612055">
    <property type="component" value="Unassembled WGS sequence"/>
</dbReference>
<comment type="caution">
    <text evidence="5">The sequence shown here is derived from an EMBL/GenBank/DDBJ whole genome shotgun (WGS) entry which is preliminary data.</text>
</comment>
<dbReference type="Pfam" id="PF19568">
    <property type="entry name" value="Spore_III_AA"/>
    <property type="match status" value="1"/>
</dbReference>
<dbReference type="SMART" id="SM00382">
    <property type="entry name" value="AAA"/>
    <property type="match status" value="1"/>
</dbReference>
<dbReference type="CDD" id="cd00009">
    <property type="entry name" value="AAA"/>
    <property type="match status" value="1"/>
</dbReference>
<evidence type="ECO:0000313" key="6">
    <source>
        <dbReference type="Proteomes" id="UP000612055"/>
    </source>
</evidence>
<feature type="compositionally biased region" description="Basic and acidic residues" evidence="3">
    <location>
        <begin position="346"/>
        <end position="356"/>
    </location>
</feature>
<feature type="region of interest" description="Disordered" evidence="3">
    <location>
        <begin position="332"/>
        <end position="364"/>
    </location>
</feature>
<dbReference type="InterPro" id="IPR027417">
    <property type="entry name" value="P-loop_NTPase"/>
</dbReference>
<sequence>MARTIVKADLMPGSGHLAPSKRLLVAEAAAITLECLAESDPCGPFFVLDIASGLSGRAAEHYESLYAAPERFAGLLTSSGVFRAAGNGRVRIKLPGLAALGPSKARDQLLCGPGKRPASSRAVLGKQRGTDGQQPASQQAARAAPTGPRGDGPRQVCGPKPSPVRHARALGDMPAAAACVQPGQQAHALLPLASALRLTIGPDRRGLVSEPTAGAEAAADPRVRRGPEEWRPAAAGAAACGGGGGQDAQLEAFLPLLPPGLRDAVRGYVAAAKAGNSTARCPPPPLLVDLAVDAGRDVRLAFSDGSKRTLEGVKVDMESALAQLVAHVNDLRAQMSGPPGGTPGKGGDRPAKRPRSEAAAAAPTVSPAEVDRCFGSDCRCCPPGTLHRVSALRDPRSGRVIGLTYRVGRHLPGVAGPLADVLADLAGRGRAWAQAGAEAGRGSRRSKTAQHLAGSLLLLGRPGSGKTTLLRDIAAHLSDGLGLGVVVVDTSNEIAGGDALPHACIGSARRLMVGPRHRLAEAMIEAVQNHGPQVIVVDEIANAAEVAAARTIAARGVMLVATAHGTGLRSLMANNQLNSLIGGLQAVTLGDATAQQANNGVKTRTERRGQPVFRTMVEVLGGGRLLLRPDVASSVDAILGASPSSQQWQHGQGGRGLGGPQRAHRPLGPASGPYHRLPPQLPHRASAPAPPRHPPQRPGSLLLLHGSSSGAEEAGGSAGGAAEPLPPLEQLRWTEPGEDALKEGEEQAESEGMGSSRVRLQVRLLELGGKAPEEEEE</sequence>
<dbReference type="PANTHER" id="PTHR20953:SF13">
    <property type="entry name" value="EXPRESSED PROTEIN"/>
    <property type="match status" value="1"/>
</dbReference>
<feature type="region of interest" description="Disordered" evidence="3">
    <location>
        <begin position="108"/>
        <end position="166"/>
    </location>
</feature>
<feature type="compositionally biased region" description="Low complexity" evidence="3">
    <location>
        <begin position="133"/>
        <end position="145"/>
    </location>
</feature>
<evidence type="ECO:0000256" key="1">
    <source>
        <dbReference type="ARBA" id="ARBA00022741"/>
    </source>
</evidence>
<protein>
    <recommendedName>
        <fullName evidence="4">AAA+ ATPase domain-containing protein</fullName>
    </recommendedName>
</protein>
<dbReference type="SUPFAM" id="SSF52540">
    <property type="entry name" value="P-loop containing nucleoside triphosphate hydrolases"/>
    <property type="match status" value="1"/>
</dbReference>
<evidence type="ECO:0000256" key="2">
    <source>
        <dbReference type="ARBA" id="ARBA00022840"/>
    </source>
</evidence>
<dbReference type="OrthoDB" id="550661at2759"/>
<dbReference type="EMBL" id="JAEHOE010000004">
    <property type="protein sequence ID" value="KAG2500123.1"/>
    <property type="molecule type" value="Genomic_DNA"/>
</dbReference>
<organism evidence="5 6">
    <name type="scientific">Edaphochlamys debaryana</name>
    <dbReference type="NCBI Taxonomy" id="47281"/>
    <lineage>
        <taxon>Eukaryota</taxon>
        <taxon>Viridiplantae</taxon>
        <taxon>Chlorophyta</taxon>
        <taxon>core chlorophytes</taxon>
        <taxon>Chlorophyceae</taxon>
        <taxon>CS clade</taxon>
        <taxon>Chlamydomonadales</taxon>
        <taxon>Chlamydomonadales incertae sedis</taxon>
        <taxon>Edaphochlamys</taxon>
    </lineage>
</organism>
<dbReference type="Gene3D" id="3.40.50.300">
    <property type="entry name" value="P-loop containing nucleotide triphosphate hydrolases"/>
    <property type="match status" value="1"/>
</dbReference>
<feature type="region of interest" description="Disordered" evidence="3">
    <location>
        <begin position="207"/>
        <end position="242"/>
    </location>
</feature>
<evidence type="ECO:0000256" key="3">
    <source>
        <dbReference type="SAM" id="MobiDB-lite"/>
    </source>
</evidence>
<keyword evidence="1" id="KW-0547">Nucleotide-binding</keyword>
<reference evidence="5" key="1">
    <citation type="journal article" date="2020" name="bioRxiv">
        <title>Comparative genomics of Chlamydomonas.</title>
        <authorList>
            <person name="Craig R.J."/>
            <person name="Hasan A.R."/>
            <person name="Ness R.W."/>
            <person name="Keightley P.D."/>
        </authorList>
    </citation>
    <scope>NUCLEOTIDE SEQUENCE</scope>
    <source>
        <strain evidence="5">CCAP 11/70</strain>
    </source>
</reference>
<dbReference type="InterPro" id="IPR045735">
    <property type="entry name" value="Spore_III_AA_AAA+_ATPase"/>
</dbReference>
<feature type="compositionally biased region" description="Pro residues" evidence="3">
    <location>
        <begin position="688"/>
        <end position="697"/>
    </location>
</feature>
<name>A0A835YF78_9CHLO</name>
<feature type="compositionally biased region" description="Low complexity" evidence="3">
    <location>
        <begin position="698"/>
        <end position="723"/>
    </location>
</feature>
<dbReference type="AlphaFoldDB" id="A0A835YF78"/>
<dbReference type="InterPro" id="IPR003593">
    <property type="entry name" value="AAA+_ATPase"/>
</dbReference>
<feature type="domain" description="AAA+ ATPase" evidence="4">
    <location>
        <begin position="452"/>
        <end position="583"/>
    </location>
</feature>
<feature type="region of interest" description="Disordered" evidence="3">
    <location>
        <begin position="642"/>
        <end position="760"/>
    </location>
</feature>
<evidence type="ECO:0000313" key="5">
    <source>
        <dbReference type="EMBL" id="KAG2500123.1"/>
    </source>
</evidence>
<evidence type="ECO:0000259" key="4">
    <source>
        <dbReference type="SMART" id="SM00382"/>
    </source>
</evidence>
<dbReference type="GO" id="GO:0005524">
    <property type="term" value="F:ATP binding"/>
    <property type="evidence" value="ECO:0007669"/>
    <property type="project" value="UniProtKB-KW"/>
</dbReference>
<keyword evidence="2" id="KW-0067">ATP-binding</keyword>
<accession>A0A835YF78</accession>
<dbReference type="PANTHER" id="PTHR20953">
    <property type="entry name" value="KINASE-RELATED"/>
    <property type="match status" value="1"/>
</dbReference>
<gene>
    <name evidence="5" type="ORF">HYH03_001705</name>
</gene>
<keyword evidence="6" id="KW-1185">Reference proteome</keyword>